<protein>
    <submittedName>
        <fullName evidence="2">Uncharacterized protein</fullName>
    </submittedName>
</protein>
<organism evidence="2 3">
    <name type="scientific">Orchesella dallaii</name>
    <dbReference type="NCBI Taxonomy" id="48710"/>
    <lineage>
        <taxon>Eukaryota</taxon>
        <taxon>Metazoa</taxon>
        <taxon>Ecdysozoa</taxon>
        <taxon>Arthropoda</taxon>
        <taxon>Hexapoda</taxon>
        <taxon>Collembola</taxon>
        <taxon>Entomobryomorpha</taxon>
        <taxon>Entomobryoidea</taxon>
        <taxon>Orchesellidae</taxon>
        <taxon>Orchesellinae</taxon>
        <taxon>Orchesella</taxon>
    </lineage>
</organism>
<dbReference type="Proteomes" id="UP001642540">
    <property type="component" value="Unassembled WGS sequence"/>
</dbReference>
<comment type="caution">
    <text evidence="2">The sequence shown here is derived from an EMBL/GenBank/DDBJ whole genome shotgun (WGS) entry which is preliminary data.</text>
</comment>
<name>A0ABP1R3W6_9HEXA</name>
<keyword evidence="1" id="KW-0472">Membrane</keyword>
<proteinExistence type="predicted"/>
<feature type="transmembrane region" description="Helical" evidence="1">
    <location>
        <begin position="194"/>
        <end position="217"/>
    </location>
</feature>
<evidence type="ECO:0000313" key="2">
    <source>
        <dbReference type="EMBL" id="CAL8119340.1"/>
    </source>
</evidence>
<evidence type="ECO:0000313" key="3">
    <source>
        <dbReference type="Proteomes" id="UP001642540"/>
    </source>
</evidence>
<gene>
    <name evidence="2" type="ORF">ODALV1_LOCUS18507</name>
</gene>
<accession>A0ABP1R3W6</accession>
<sequence length="247" mass="27441">MPASALQMVIKPPQYELQEPNNAFLERKINSLNITTSSGVANSTIWNRHSPILGKDVKDKKEITDFTTKMSMQDVEKVNIAIAEAFYSKSASAHQNLSDLYKADYMLQKFPNGLFGWPINSKNTTRSSGVANSISPKMQNYHVGKNEKAKNESSVTTRHISVENKDGEQTNIVNSEASGTPQLQMKKTMPSGHVPTVIIIIVVVSSIGLLVFLAIFFNRCPEWLICYKRSDPTSRTEPAVTFENGKS</sequence>
<keyword evidence="3" id="KW-1185">Reference proteome</keyword>
<keyword evidence="1" id="KW-1133">Transmembrane helix</keyword>
<reference evidence="2 3" key="1">
    <citation type="submission" date="2024-08" db="EMBL/GenBank/DDBJ databases">
        <authorList>
            <person name="Cucini C."/>
            <person name="Frati F."/>
        </authorList>
    </citation>
    <scope>NUCLEOTIDE SEQUENCE [LARGE SCALE GENOMIC DNA]</scope>
</reference>
<evidence type="ECO:0000256" key="1">
    <source>
        <dbReference type="SAM" id="Phobius"/>
    </source>
</evidence>
<keyword evidence="1" id="KW-0812">Transmembrane</keyword>
<dbReference type="EMBL" id="CAXLJM020000058">
    <property type="protein sequence ID" value="CAL8119340.1"/>
    <property type="molecule type" value="Genomic_DNA"/>
</dbReference>